<feature type="transmembrane region" description="Helical" evidence="2">
    <location>
        <begin position="255"/>
        <end position="277"/>
    </location>
</feature>
<evidence type="ECO:0000313" key="5">
    <source>
        <dbReference type="Proteomes" id="UP000194606"/>
    </source>
</evidence>
<keyword evidence="2" id="KW-1133">Transmembrane helix</keyword>
<evidence type="ECO:0000313" key="4">
    <source>
        <dbReference type="EMBL" id="OUK02879.1"/>
    </source>
</evidence>
<sequence length="625" mass="68022">MTDKQAPDDLFSSKNKNSFEGNDTKKGMQDLLKKKSKGQLFKNARANYGNVKLTKGKTNKKNLGFKAKHKLKPDTDSRKKIPKLTDGAPQKGAFSKKLVEPSHSKEHVKFTSKSRQSQSKKKNSVPTPTAKTNLVQATKKMGGVSLEKNAVNVLAQDEDLEAVHHFKSSYDKGKSSFEAGKKVHAFMTKGEKFSRRVSVNKSNDLRFGSKGINSVFSNSASNAAPNSLAAKLRQVRQKSFQMVQKYILAIIKNPYILGFIGMVVGGFALLSVGIILFSSLSNQDESNSSLDGLEYVKHWSGRDAYTSSLLAQRYGITEQQIDGFIKSQGYEKVDARASGKEFLRLQKISGIDVRALVAFAQMESSYGTAGVAADFPKGNIFGFGAFDNDPNQGANWDNTRAVKEFRDYQIDTLGNKTVKIMDQRAEAFANHTLKPGEGVYWTALYSGKKRAAVMQDFDMYIDAHGGTPDPPGGYGPVGGNGGAAGIKALDEALGKSIAGTYGGADGQCYALTSFYAHSVTENIPNLVGGMNASNIGSDYPWDKWGWKVVNTPNYKQIKAGDIINFAAGADMGGWRVDPTYGHTGVVGKVLGDDRLIIYDQNPGPAKTWTWTYTNNSVASVIHPPK</sequence>
<feature type="region of interest" description="Disordered" evidence="1">
    <location>
        <begin position="1"/>
        <end position="38"/>
    </location>
</feature>
<accession>A0A252CAS1</accession>
<dbReference type="AlphaFoldDB" id="A0A252CAS1"/>
<proteinExistence type="predicted"/>
<organism evidence="4 5">
    <name type="scientific">Lactococcus petauri</name>
    <dbReference type="NCBI Taxonomy" id="1940789"/>
    <lineage>
        <taxon>Bacteria</taxon>
        <taxon>Bacillati</taxon>
        <taxon>Bacillota</taxon>
        <taxon>Bacilli</taxon>
        <taxon>Lactobacillales</taxon>
        <taxon>Streptococcaceae</taxon>
        <taxon>Lactococcus</taxon>
    </lineage>
</organism>
<gene>
    <name evidence="4" type="ORF">BZZ03_10620</name>
</gene>
<dbReference type="Gene3D" id="3.90.1720.60">
    <property type="match status" value="1"/>
</dbReference>
<comment type="caution">
    <text evidence="4">The sequence shown here is derived from an EMBL/GenBank/DDBJ whole genome shotgun (WGS) entry which is preliminary data.</text>
</comment>
<evidence type="ECO:0000256" key="1">
    <source>
        <dbReference type="SAM" id="MobiDB-lite"/>
    </source>
</evidence>
<keyword evidence="2" id="KW-0472">Membrane</keyword>
<reference evidence="4 5" key="1">
    <citation type="submission" date="2017-02" db="EMBL/GenBank/DDBJ databases">
        <authorList>
            <person name="Peterson S.W."/>
        </authorList>
    </citation>
    <scope>NUCLEOTIDE SEQUENCE [LARGE SCALE GENOMIC DNA]</scope>
    <source>
        <strain evidence="4">159469</strain>
    </source>
</reference>
<dbReference type="Proteomes" id="UP000194606">
    <property type="component" value="Unassembled WGS sequence"/>
</dbReference>
<dbReference type="PROSITE" id="PS50911">
    <property type="entry name" value="CHAP"/>
    <property type="match status" value="1"/>
</dbReference>
<dbReference type="Pfam" id="PF05257">
    <property type="entry name" value="CHAP"/>
    <property type="match status" value="1"/>
</dbReference>
<feature type="compositionally biased region" description="Basic and acidic residues" evidence="1">
    <location>
        <begin position="22"/>
        <end position="33"/>
    </location>
</feature>
<feature type="region of interest" description="Disordered" evidence="1">
    <location>
        <begin position="53"/>
        <end position="133"/>
    </location>
</feature>
<protein>
    <recommendedName>
        <fullName evidence="3">Peptidase C51 domain-containing protein</fullName>
    </recommendedName>
</protein>
<evidence type="ECO:0000256" key="2">
    <source>
        <dbReference type="SAM" id="Phobius"/>
    </source>
</evidence>
<feature type="compositionally biased region" description="Basic and acidic residues" evidence="1">
    <location>
        <begin position="97"/>
        <end position="109"/>
    </location>
</feature>
<dbReference type="EMBL" id="MUIZ01000009">
    <property type="protein sequence ID" value="OUK02879.1"/>
    <property type="molecule type" value="Genomic_DNA"/>
</dbReference>
<feature type="compositionally biased region" description="Polar residues" evidence="1">
    <location>
        <begin position="12"/>
        <end position="21"/>
    </location>
</feature>
<feature type="domain" description="Peptidase C51" evidence="3">
    <location>
        <begin position="483"/>
        <end position="622"/>
    </location>
</feature>
<keyword evidence="2" id="KW-0812">Transmembrane</keyword>
<name>A0A252CAS1_9LACT</name>
<dbReference type="RefSeq" id="WP_086583277.1">
    <property type="nucleotide sequence ID" value="NZ_MUIZ01000009.1"/>
</dbReference>
<evidence type="ECO:0000259" key="3">
    <source>
        <dbReference type="PROSITE" id="PS50911"/>
    </source>
</evidence>
<dbReference type="InterPro" id="IPR007921">
    <property type="entry name" value="CHAP_dom"/>
</dbReference>